<keyword evidence="3" id="KW-1185">Reference proteome</keyword>
<dbReference type="Proteomes" id="UP001575105">
    <property type="component" value="Unassembled WGS sequence"/>
</dbReference>
<proteinExistence type="predicted"/>
<sequence>MRWHALAVAMFTGLSLFASPQVRAQLADFDESMLIDAMTREGMSELLLHLVEIEPPDDPVVGRQIEVAQYRMRFDDANRSEAERREDFDTLVDATQQMIEDFYDHELRPVWQTDLTELLLNQALQQVYRGATFFYEFGVPTAEQTAAINELLPIALEAATDADQTFFRYQTELPRDDDHQQRRVNTGLWSRMMDDYFQTRTQYYLGQAAYLVALLPDDHPYYTGLGDENPRMPAREQSAEAERDRLLAEAVERLEGFIEGRASGIQTNARSLTARALMRQGEFELAYELFERTLEGEGERTEHLIAALGQAEASRLAGDYAEAADLAARLTQHPATRRNHLYRLLVADMQHRVLTSEAEQAPANQRDALRTAAYDPYLDLFDDPSLGDAAEGLRMYVFRRWVDTFADDRSRLRLLSPVVLSGIAEAARREGQNLAIEARQTEDADQLAEARDRLALAIEASQALHDSDMADDAPRQALARATYNEAVAMYQLDPRRAGNLLAAAERMTDVAERWPDQSVSEEAIGNAVALLRSVRGIDPRPAGADDAYQRAGEVLFDAFGGSTAADDERVYFGYAMLYNRGRFEDAAAMFEQVPHAHATYFEAQAARSRALGRAVRERSDDDRDAARERAVETATELLEEAGREAEQAGDDGRRRSAWLAVAEARLVLADMALDAGNADEALAVLEDFEQTFADEDVLVRDAMERRILALAEADRLDEASDVARQMMADHRDQAAAVIDEVLDTIDNRIEQANEALAATNVSSQQRALEQRISSLAETSVALAELLLNWAREQQRSDREMLPFELVQAKALRLADRPGKAVTLLAPRVETFGSNAPLLHEYAEALYAAGGNDTLRTAAGIYDRLIRGLEPPEPLWWNAWMRRLQINHRLGVDTQAIPLRVRQLRLRDENLGGARFRPTLESLETRHAR</sequence>
<dbReference type="RefSeq" id="WP_425344264.1">
    <property type="nucleotide sequence ID" value="NZ_JBGUBD010000002.1"/>
</dbReference>
<accession>A0ABV4U4D4</accession>
<dbReference type="EMBL" id="JBGUBD010000002">
    <property type="protein sequence ID" value="MFA9477339.1"/>
    <property type="molecule type" value="Genomic_DNA"/>
</dbReference>
<feature type="chain" id="PRO_5047498554" description="Tetratricopeptide repeat protein" evidence="1">
    <location>
        <begin position="25"/>
        <end position="928"/>
    </location>
</feature>
<reference evidence="2 3" key="1">
    <citation type="submission" date="2024-08" db="EMBL/GenBank/DDBJ databases">
        <title>Whole-genome sequencing of halo(alkali)philic microorganisms from hypersaline lakes.</title>
        <authorList>
            <person name="Sorokin D.Y."/>
            <person name="Merkel A.Y."/>
            <person name="Messina E."/>
            <person name="Yakimov M."/>
        </authorList>
    </citation>
    <scope>NUCLEOTIDE SEQUENCE [LARGE SCALE GENOMIC DNA]</scope>
    <source>
        <strain evidence="2 3">AB-hyl4</strain>
    </source>
</reference>
<evidence type="ECO:0000313" key="2">
    <source>
        <dbReference type="EMBL" id="MFA9477339.1"/>
    </source>
</evidence>
<evidence type="ECO:0008006" key="4">
    <source>
        <dbReference type="Google" id="ProtNLM"/>
    </source>
</evidence>
<feature type="signal peptide" evidence="1">
    <location>
        <begin position="1"/>
        <end position="24"/>
    </location>
</feature>
<gene>
    <name evidence="2" type="ORF">ACERK3_03410</name>
</gene>
<evidence type="ECO:0000313" key="3">
    <source>
        <dbReference type="Proteomes" id="UP001575105"/>
    </source>
</evidence>
<comment type="caution">
    <text evidence="2">The sequence shown here is derived from an EMBL/GenBank/DDBJ whole genome shotgun (WGS) entry which is preliminary data.</text>
</comment>
<protein>
    <recommendedName>
        <fullName evidence="4">Tetratricopeptide repeat protein</fullName>
    </recommendedName>
</protein>
<name>A0ABV4U4D4_9BACT</name>
<keyword evidence="1" id="KW-0732">Signal</keyword>
<evidence type="ECO:0000256" key="1">
    <source>
        <dbReference type="SAM" id="SignalP"/>
    </source>
</evidence>
<organism evidence="2 3">
    <name type="scientific">Natronomicrosphaera hydrolytica</name>
    <dbReference type="NCBI Taxonomy" id="3242702"/>
    <lineage>
        <taxon>Bacteria</taxon>
        <taxon>Pseudomonadati</taxon>
        <taxon>Planctomycetota</taxon>
        <taxon>Phycisphaerae</taxon>
        <taxon>Phycisphaerales</taxon>
        <taxon>Phycisphaeraceae</taxon>
        <taxon>Natronomicrosphaera</taxon>
    </lineage>
</organism>